<dbReference type="InterPro" id="IPR008681">
    <property type="entry name" value="Neg-reg_MecA"/>
</dbReference>
<comment type="similarity">
    <text evidence="1">Belongs to the MecA family.</text>
</comment>
<protein>
    <submittedName>
        <fullName evidence="2">Adaptor protein MecA</fullName>
    </submittedName>
</protein>
<organism evidence="2 3">
    <name type="scientific">Pseudolactococcus chungangensis</name>
    <dbReference type="NCBI Taxonomy" id="451457"/>
    <lineage>
        <taxon>Bacteria</taxon>
        <taxon>Bacillati</taxon>
        <taxon>Bacillota</taxon>
        <taxon>Bacilli</taxon>
        <taxon>Lactobacillales</taxon>
        <taxon>Streptococcaceae</taxon>
        <taxon>Pseudolactococcus</taxon>
    </lineage>
</organism>
<dbReference type="PANTHER" id="PTHR39161:SF1">
    <property type="entry name" value="ADAPTER PROTEIN MECA 1"/>
    <property type="match status" value="1"/>
</dbReference>
<dbReference type="EMBL" id="JAAYVO010000098">
    <property type="protein sequence ID" value="NLH35821.1"/>
    <property type="molecule type" value="Genomic_DNA"/>
</dbReference>
<accession>A0A847J5H4</accession>
<evidence type="ECO:0000313" key="3">
    <source>
        <dbReference type="Proteomes" id="UP000559962"/>
    </source>
</evidence>
<comment type="caution">
    <text evidence="2">The sequence shown here is derived from an EMBL/GenBank/DDBJ whole genome shotgun (WGS) entry which is preliminary data.</text>
</comment>
<dbReference type="Pfam" id="PF05389">
    <property type="entry name" value="MecA"/>
    <property type="match status" value="1"/>
</dbReference>
<dbReference type="PIRSF" id="PIRSF029008">
    <property type="entry name" value="MecA"/>
    <property type="match status" value="1"/>
</dbReference>
<reference evidence="2 3" key="1">
    <citation type="journal article" date="2020" name="Biotechnol. Biofuels">
        <title>New insights from the biogas microbiome by comprehensive genome-resolved metagenomics of nearly 1600 species originating from multiple anaerobic digesters.</title>
        <authorList>
            <person name="Campanaro S."/>
            <person name="Treu L."/>
            <person name="Rodriguez-R L.M."/>
            <person name="Kovalovszki A."/>
            <person name="Ziels R.M."/>
            <person name="Maus I."/>
            <person name="Zhu X."/>
            <person name="Kougias P.G."/>
            <person name="Basile A."/>
            <person name="Luo G."/>
            <person name="Schluter A."/>
            <person name="Konstantinidis K.T."/>
            <person name="Angelidaki I."/>
        </authorList>
    </citation>
    <scope>NUCLEOTIDE SEQUENCE [LARGE SCALE GENOMIC DNA]</scope>
    <source>
        <strain evidence="2">AS27yjCOA_61</strain>
    </source>
</reference>
<dbReference type="AlphaFoldDB" id="A0A847J5H4"/>
<dbReference type="PANTHER" id="PTHR39161">
    <property type="entry name" value="ADAPTER PROTEIN MECA"/>
    <property type="match status" value="1"/>
</dbReference>
<gene>
    <name evidence="2" type="ORF">GX453_07360</name>
</gene>
<dbReference type="InterPro" id="IPR038471">
    <property type="entry name" value="MecA_C_sf"/>
</dbReference>
<name>A0A847J5H4_9LACT</name>
<evidence type="ECO:0000256" key="1">
    <source>
        <dbReference type="ARBA" id="ARBA00005397"/>
    </source>
</evidence>
<dbReference type="Proteomes" id="UP000559962">
    <property type="component" value="Unassembled WGS sequence"/>
</dbReference>
<dbReference type="RefSeq" id="WP_084463459.1">
    <property type="nucleotide sequence ID" value="NZ_CAUQCH010000037.1"/>
</dbReference>
<sequence>MFRESKGDDFPETKREVSTMEYKQINDKTIKISLTFEDLKAHDIKMSDFLVNQGMVEKLFYELVSELEIEDKFANTGMMTFQVRPHPQGVDLLVTEEVNIDNMKFPEGSEGLQEMMDEAMEQMGDMANLMDSLSSSKPNFDVMDDHADFVYFILKFNKISDAVKLSQAVIDDVEESELFQFQDNFYLTILDNQKRKGFKEVSLLRARMLEYGEPSDFSREALLEHAKTIFREEALESLQQI</sequence>
<evidence type="ECO:0000313" key="2">
    <source>
        <dbReference type="EMBL" id="NLH35821.1"/>
    </source>
</evidence>
<proteinExistence type="inferred from homology"/>
<dbReference type="Gene3D" id="3.30.70.1950">
    <property type="match status" value="1"/>
</dbReference>